<dbReference type="EMBL" id="AP014597">
    <property type="protein sequence ID" value="BAU17146.1"/>
    <property type="molecule type" value="Genomic_DNA"/>
</dbReference>
<accession>A0A0S3UI52</accession>
<reference evidence="1 2" key="1">
    <citation type="journal article" date="2016" name="DNA Res.">
        <title>The complete genome sequencing of Prevotella intermedia strain OMA14 and a subsequent fine-scale, intra-species genomic comparison reveal an unusual amplification of conjugative and mobile transposons and identify a novel Prevotella-lineage-specific repeat.</title>
        <authorList>
            <person name="Naito M."/>
            <person name="Ogura Y."/>
            <person name="Itoh T."/>
            <person name="Shoji M."/>
            <person name="Okamoto M."/>
            <person name="Hayashi T."/>
            <person name="Nakayama K."/>
        </authorList>
    </citation>
    <scope>NUCLEOTIDE SEQUENCE [LARGE SCALE GENOMIC DNA]</scope>
    <source>
        <strain evidence="1 2">OMA14</strain>
    </source>
</reference>
<gene>
    <name evidence="1" type="ORF">PIOMA14_I_0638</name>
</gene>
<dbReference type="AlphaFoldDB" id="A0A0S3UI52"/>
<sequence>MQNSRFYRAKPTLLERETIGFTIP</sequence>
<dbReference type="Proteomes" id="UP000217431">
    <property type="component" value="Chromosome I"/>
</dbReference>
<evidence type="ECO:0000313" key="1">
    <source>
        <dbReference type="EMBL" id="BAU17146.1"/>
    </source>
</evidence>
<proteinExistence type="predicted"/>
<organism evidence="1 2">
    <name type="scientific">Prevotella intermedia</name>
    <dbReference type="NCBI Taxonomy" id="28131"/>
    <lineage>
        <taxon>Bacteria</taxon>
        <taxon>Pseudomonadati</taxon>
        <taxon>Bacteroidota</taxon>
        <taxon>Bacteroidia</taxon>
        <taxon>Bacteroidales</taxon>
        <taxon>Prevotellaceae</taxon>
        <taxon>Prevotella</taxon>
    </lineage>
</organism>
<name>A0A0S3UI52_PREIN</name>
<protein>
    <submittedName>
        <fullName evidence="1">Uncharacterized protein</fullName>
    </submittedName>
</protein>
<evidence type="ECO:0000313" key="2">
    <source>
        <dbReference type="Proteomes" id="UP000217431"/>
    </source>
</evidence>